<evidence type="ECO:0000259" key="24">
    <source>
        <dbReference type="PROSITE" id="PS50894"/>
    </source>
</evidence>
<dbReference type="InterPro" id="IPR011006">
    <property type="entry name" value="CheY-like_superfamily"/>
</dbReference>
<dbReference type="CDD" id="cd16922">
    <property type="entry name" value="HATPase_EvgS-ArcB-TorS-like"/>
    <property type="match status" value="1"/>
</dbReference>
<evidence type="ECO:0000313" key="26">
    <source>
        <dbReference type="Proteomes" id="UP000280395"/>
    </source>
</evidence>
<dbReference type="Pfam" id="PF08448">
    <property type="entry name" value="PAS_4"/>
    <property type="match status" value="1"/>
</dbReference>
<gene>
    <name evidence="25" type="ORF">ALP29_04737</name>
</gene>
<dbReference type="InterPro" id="IPR035965">
    <property type="entry name" value="PAS-like_dom_sf"/>
</dbReference>
<feature type="domain" description="Response regulatory" evidence="21">
    <location>
        <begin position="997"/>
        <end position="1116"/>
    </location>
</feature>
<dbReference type="SUPFAM" id="SSF47226">
    <property type="entry name" value="Histidine-containing phosphotransfer domain, HPT domain"/>
    <property type="match status" value="1"/>
</dbReference>
<feature type="region of interest" description="Disordered" evidence="18">
    <location>
        <begin position="1"/>
        <end position="24"/>
    </location>
</feature>
<dbReference type="PANTHER" id="PTHR43047:SF72">
    <property type="entry name" value="OSMOSENSING HISTIDINE PROTEIN KINASE SLN1"/>
    <property type="match status" value="1"/>
</dbReference>
<dbReference type="SUPFAM" id="SSF55785">
    <property type="entry name" value="PYP-like sensor domain (PAS domain)"/>
    <property type="match status" value="1"/>
</dbReference>
<dbReference type="Proteomes" id="UP000280395">
    <property type="component" value="Unassembled WGS sequence"/>
</dbReference>
<evidence type="ECO:0000256" key="13">
    <source>
        <dbReference type="ARBA" id="ARBA00022989"/>
    </source>
</evidence>
<keyword evidence="13 19" id="KW-1133">Transmembrane helix</keyword>
<dbReference type="GO" id="GO:0009927">
    <property type="term" value="F:histidine phosphotransfer kinase activity"/>
    <property type="evidence" value="ECO:0007669"/>
    <property type="project" value="TreeGrafter"/>
</dbReference>
<dbReference type="InterPro" id="IPR001638">
    <property type="entry name" value="Solute-binding_3/MltF_N"/>
</dbReference>
<evidence type="ECO:0000259" key="23">
    <source>
        <dbReference type="PROSITE" id="PS50113"/>
    </source>
</evidence>
<evidence type="ECO:0000256" key="8">
    <source>
        <dbReference type="ARBA" id="ARBA00022692"/>
    </source>
</evidence>
<evidence type="ECO:0000259" key="20">
    <source>
        <dbReference type="PROSITE" id="PS50109"/>
    </source>
</evidence>
<dbReference type="Pfam" id="PF00512">
    <property type="entry name" value="HisKA"/>
    <property type="match status" value="1"/>
</dbReference>
<dbReference type="Gene3D" id="3.30.565.10">
    <property type="entry name" value="Histidine kinase-like ATPase, C-terminal domain"/>
    <property type="match status" value="1"/>
</dbReference>
<dbReference type="SUPFAM" id="SSF55874">
    <property type="entry name" value="ATPase domain of HSP90 chaperone/DNA topoisomerase II/histidine kinase"/>
    <property type="match status" value="1"/>
</dbReference>
<dbReference type="Pfam" id="PF02518">
    <property type="entry name" value="HATPase_c"/>
    <property type="match status" value="1"/>
</dbReference>
<evidence type="ECO:0000256" key="5">
    <source>
        <dbReference type="ARBA" id="ARBA00022519"/>
    </source>
</evidence>
<evidence type="ECO:0000256" key="17">
    <source>
        <dbReference type="PROSITE-ProRule" id="PRU00169"/>
    </source>
</evidence>
<dbReference type="Gene3D" id="1.10.287.130">
    <property type="match status" value="1"/>
</dbReference>
<dbReference type="EMBL" id="RBUA01001393">
    <property type="protein sequence ID" value="RMU43767.1"/>
    <property type="molecule type" value="Genomic_DNA"/>
</dbReference>
<dbReference type="PROSITE" id="PS50109">
    <property type="entry name" value="HIS_KIN"/>
    <property type="match status" value="1"/>
</dbReference>
<feature type="modified residue" description="Phosphohistidine" evidence="16">
    <location>
        <position position="1176"/>
    </location>
</feature>
<dbReference type="Pfam" id="PF00072">
    <property type="entry name" value="Response_reg"/>
    <property type="match status" value="1"/>
</dbReference>
<dbReference type="InterPro" id="IPR013656">
    <property type="entry name" value="PAS_4"/>
</dbReference>
<dbReference type="PROSITE" id="PS50113">
    <property type="entry name" value="PAC"/>
    <property type="match status" value="1"/>
</dbReference>
<dbReference type="Gene3D" id="3.40.50.2300">
    <property type="match status" value="1"/>
</dbReference>
<keyword evidence="9" id="KW-0732">Signal</keyword>
<dbReference type="CDD" id="cd17546">
    <property type="entry name" value="REC_hyHK_CKI1_RcsC-like"/>
    <property type="match status" value="1"/>
</dbReference>
<feature type="domain" description="Histidine kinase" evidence="20">
    <location>
        <begin position="751"/>
        <end position="975"/>
    </location>
</feature>
<dbReference type="SMART" id="SM00062">
    <property type="entry name" value="PBPb"/>
    <property type="match status" value="2"/>
</dbReference>
<name>A0A3M5UEQ3_PSESX</name>
<dbReference type="NCBIfam" id="TIGR00229">
    <property type="entry name" value="sensory_box"/>
    <property type="match status" value="1"/>
</dbReference>
<dbReference type="InterPro" id="IPR036097">
    <property type="entry name" value="HisK_dim/P_sf"/>
</dbReference>
<dbReference type="SUPFAM" id="SSF53850">
    <property type="entry name" value="Periplasmic binding protein-like II"/>
    <property type="match status" value="2"/>
</dbReference>
<dbReference type="InterPro" id="IPR036890">
    <property type="entry name" value="HATPase_C_sf"/>
</dbReference>
<dbReference type="SMART" id="SM00448">
    <property type="entry name" value="REC"/>
    <property type="match status" value="1"/>
</dbReference>
<keyword evidence="10" id="KW-0547">Nucleotide-binding</keyword>
<keyword evidence="6 17" id="KW-0597">Phosphoprotein</keyword>
<evidence type="ECO:0000256" key="6">
    <source>
        <dbReference type="ARBA" id="ARBA00022553"/>
    </source>
</evidence>
<evidence type="ECO:0000259" key="22">
    <source>
        <dbReference type="PROSITE" id="PS50112"/>
    </source>
</evidence>
<keyword evidence="11" id="KW-0418">Kinase</keyword>
<dbReference type="CDD" id="cd00088">
    <property type="entry name" value="HPT"/>
    <property type="match status" value="1"/>
</dbReference>
<dbReference type="PROSITE" id="PS50112">
    <property type="entry name" value="PAS"/>
    <property type="match status" value="1"/>
</dbReference>
<keyword evidence="7" id="KW-0808">Transferase</keyword>
<evidence type="ECO:0000256" key="7">
    <source>
        <dbReference type="ARBA" id="ARBA00022679"/>
    </source>
</evidence>
<dbReference type="Gene3D" id="3.40.190.10">
    <property type="entry name" value="Periplasmic binding protein-like II"/>
    <property type="match status" value="4"/>
</dbReference>
<feature type="domain" description="PAC" evidence="23">
    <location>
        <begin position="666"/>
        <end position="733"/>
    </location>
</feature>
<protein>
    <recommendedName>
        <fullName evidence="3">histidine kinase</fullName>
        <ecNumber evidence="3">2.7.13.3</ecNumber>
    </recommendedName>
</protein>
<dbReference type="CDD" id="cd00082">
    <property type="entry name" value="HisKA"/>
    <property type="match status" value="1"/>
</dbReference>
<dbReference type="InterPro" id="IPR001789">
    <property type="entry name" value="Sig_transdc_resp-reg_receiver"/>
</dbReference>
<keyword evidence="14" id="KW-0902">Two-component regulatory system</keyword>
<dbReference type="InterPro" id="IPR008207">
    <property type="entry name" value="Sig_transdc_His_kin_Hpt_dom"/>
</dbReference>
<dbReference type="PROSITE" id="PS50110">
    <property type="entry name" value="RESPONSE_REGULATORY"/>
    <property type="match status" value="1"/>
</dbReference>
<keyword evidence="15 19" id="KW-0472">Membrane</keyword>
<dbReference type="Gene3D" id="3.30.450.20">
    <property type="entry name" value="PAS domain"/>
    <property type="match status" value="1"/>
</dbReference>
<dbReference type="CDD" id="cd13705">
    <property type="entry name" value="PBP2_BvgS_D1"/>
    <property type="match status" value="1"/>
</dbReference>
<sequence>MNAKTPSQILGRPHRVGKTKRASVRKRMPRRIKDYLIILSAGLYFSTTVLAEHQTSPERFTLLSRAGAVQLDTHFDKAQRQWLHNKRELTLGTSSPDYPPFDLTSSGHDYEGLTADYAGLLAKALSLPITVMRYPSRAAAIRALEAGEIDLLGSSNGFEAATPNLILSEPYAVDQPVLVTREGETRSLSEGLDGLRLSLVYHYLPLNEVEKLYPKAIIRAYPSYQNALNAVAFDQADVFLGDTISTHYMINKGYLKNIRMANFGKHEAYGFSFATRQDNRMLLSIVDSALASVPINERESIAKRWSAGSDILLTDKKLQLTQREERWLKDHPVVTVIVNETFAPLTFFDADGNFRGITADLLELIRLRTGLRFSVQRGRDVNAMIDQVATQKVDMIGAIVPSNERDPQLNFSRPYLENSYVLLTRKEPGAPSNMEQMAGKRLAITQGNPLAATLTKDFPEIHLVETSDTFRASELLAQGQVDGAVNTLVIANYFLSSQVFQDRLQISASIGTTPATFTLATSRQATELSSILDKALLSIAPDEMGVINSRWRGYTAASDSYWRNYHQLIARIIIGTGLLLLISLAWNAYMRRQIKHRKMAERALNDQFEFMRALVNETPHPIYVRDRNGLLQTCNDSYLQVFDVKREDVIGKSVTQMSMALESEAAQYHADYLRVVAEGNPLILDRSLHIHDRKLTIYHWILPYRDSTGEVQGIIGGWIDISDRRQLFDELRAAKERADEANRAKSTFLATMSHEIRTPMNAVIGMLELTLKRADQGHLDRPAIEVAYNSARDLLELIGDILDIARIESGRLSLAPERVNLREVIESVVRVFDGLARQKTLSLLLEFKPDLNDIEVLIDPLRFKQVLSNLVSNAIKFTEQGQVKIKVELQPTQAPEQIELKLVVEDTGIGISREDQLRLFEPFAQADNSGQLARSGAGLGLVICRSLCAMMGGQLSLSSVPMVGTQVHVNLSMPRLQAVQPVGDQTPQKPATALMLNVLVVDDHPANRLLMCQQLGYLGHKFTAAEHGAAGFQAWRKEHFDLVIADCNMPIMNGYELSRSIREYEQREQLVPCVVLGFTANAQPEERQRCVQAGMDDCLFKPISLTVLERQLTHIVPKAVHPRLDLECLEALTGGDPHLSRRLLEELLSSSLHDRQLLIELLDRHAPLSDIIEQAHKIKGAARIVQAHSLAGQCEALEQTCSRNEEWAVIESGIKALEQLMLELEKMLQVQLDELPGQ</sequence>
<dbReference type="SMART" id="SM00387">
    <property type="entry name" value="HATPase_c"/>
    <property type="match status" value="1"/>
</dbReference>
<organism evidence="25 26">
    <name type="scientific">Pseudomonas syringae pv. avii</name>
    <dbReference type="NCBI Taxonomy" id="663959"/>
    <lineage>
        <taxon>Bacteria</taxon>
        <taxon>Pseudomonadati</taxon>
        <taxon>Pseudomonadota</taxon>
        <taxon>Gammaproteobacteria</taxon>
        <taxon>Pseudomonadales</taxon>
        <taxon>Pseudomonadaceae</taxon>
        <taxon>Pseudomonas</taxon>
        <taxon>Pseudomonas syringae</taxon>
    </lineage>
</organism>
<accession>A0A3M5UEQ3</accession>
<dbReference type="SUPFAM" id="SSF52172">
    <property type="entry name" value="CheY-like"/>
    <property type="match status" value="1"/>
</dbReference>
<dbReference type="Pfam" id="PF00497">
    <property type="entry name" value="SBP_bac_3"/>
    <property type="match status" value="2"/>
</dbReference>
<dbReference type="InterPro" id="IPR000014">
    <property type="entry name" value="PAS"/>
</dbReference>
<dbReference type="SMART" id="SM00388">
    <property type="entry name" value="HisKA"/>
    <property type="match status" value="1"/>
</dbReference>
<dbReference type="AlphaFoldDB" id="A0A3M5UEQ3"/>
<dbReference type="CDD" id="cd13707">
    <property type="entry name" value="PBP2_BvgS_D2"/>
    <property type="match status" value="1"/>
</dbReference>
<dbReference type="InterPro" id="IPR049870">
    <property type="entry name" value="BvgS-like_periplasmic1"/>
</dbReference>
<evidence type="ECO:0000259" key="21">
    <source>
        <dbReference type="PROSITE" id="PS50110"/>
    </source>
</evidence>
<dbReference type="InterPro" id="IPR049871">
    <property type="entry name" value="BvgS-like_periplasmic2"/>
</dbReference>
<dbReference type="PRINTS" id="PR00344">
    <property type="entry name" value="BCTRLSENSOR"/>
</dbReference>
<dbReference type="InterPro" id="IPR036641">
    <property type="entry name" value="HPT_dom_sf"/>
</dbReference>
<dbReference type="PROSITE" id="PS50894">
    <property type="entry name" value="HPT"/>
    <property type="match status" value="1"/>
</dbReference>
<keyword evidence="5" id="KW-0997">Cell inner membrane</keyword>
<evidence type="ECO:0000256" key="2">
    <source>
        <dbReference type="ARBA" id="ARBA00004429"/>
    </source>
</evidence>
<dbReference type="InterPro" id="IPR005467">
    <property type="entry name" value="His_kinase_dom"/>
</dbReference>
<dbReference type="InterPro" id="IPR003661">
    <property type="entry name" value="HisK_dim/P_dom"/>
</dbReference>
<feature type="transmembrane region" description="Helical" evidence="19">
    <location>
        <begin position="568"/>
        <end position="589"/>
    </location>
</feature>
<evidence type="ECO:0000256" key="14">
    <source>
        <dbReference type="ARBA" id="ARBA00023012"/>
    </source>
</evidence>
<feature type="compositionally biased region" description="Basic residues" evidence="18">
    <location>
        <begin position="12"/>
        <end position="24"/>
    </location>
</feature>
<dbReference type="SUPFAM" id="SSF47384">
    <property type="entry name" value="Homodimeric domain of signal transducing histidine kinase"/>
    <property type="match status" value="1"/>
</dbReference>
<comment type="catalytic activity">
    <reaction evidence="1">
        <text>ATP + protein L-histidine = ADP + protein N-phospho-L-histidine.</text>
        <dbReference type="EC" id="2.7.13.3"/>
    </reaction>
</comment>
<reference evidence="25 26" key="1">
    <citation type="submission" date="2018-08" db="EMBL/GenBank/DDBJ databases">
        <title>Recombination of ecologically and evolutionarily significant loci maintains genetic cohesion in the Pseudomonas syringae species complex.</title>
        <authorList>
            <person name="Dillon M."/>
            <person name="Thakur S."/>
            <person name="Almeida R.N.D."/>
            <person name="Weir B.S."/>
            <person name="Guttman D.S."/>
        </authorList>
    </citation>
    <scope>NUCLEOTIDE SEQUENCE [LARGE SCALE GENOMIC DNA]</scope>
    <source>
        <strain evidence="25 26">ICMP 14479</strain>
    </source>
</reference>
<dbReference type="Pfam" id="PF01627">
    <property type="entry name" value="Hpt"/>
    <property type="match status" value="1"/>
</dbReference>
<keyword evidence="12" id="KW-0067">ATP-binding</keyword>
<keyword evidence="4" id="KW-1003">Cell membrane</keyword>
<feature type="domain" description="PAS" evidence="22">
    <location>
        <begin position="607"/>
        <end position="680"/>
    </location>
</feature>
<evidence type="ECO:0000256" key="11">
    <source>
        <dbReference type="ARBA" id="ARBA00022777"/>
    </source>
</evidence>
<evidence type="ECO:0000256" key="12">
    <source>
        <dbReference type="ARBA" id="ARBA00022840"/>
    </source>
</evidence>
<comment type="subcellular location">
    <subcellularLocation>
        <location evidence="2">Cell inner membrane</location>
        <topology evidence="2">Multi-pass membrane protein</topology>
    </subcellularLocation>
</comment>
<evidence type="ECO:0000256" key="1">
    <source>
        <dbReference type="ARBA" id="ARBA00000085"/>
    </source>
</evidence>
<evidence type="ECO:0000256" key="15">
    <source>
        <dbReference type="ARBA" id="ARBA00023136"/>
    </source>
</evidence>
<evidence type="ECO:0000256" key="4">
    <source>
        <dbReference type="ARBA" id="ARBA00022475"/>
    </source>
</evidence>
<dbReference type="FunFam" id="3.30.565.10:FF:000010">
    <property type="entry name" value="Sensor histidine kinase RcsC"/>
    <property type="match status" value="1"/>
</dbReference>
<evidence type="ECO:0000313" key="25">
    <source>
        <dbReference type="EMBL" id="RMU43767.1"/>
    </source>
</evidence>
<keyword evidence="8 19" id="KW-0812">Transmembrane</keyword>
<comment type="caution">
    <text evidence="25">The sequence shown here is derived from an EMBL/GenBank/DDBJ whole genome shotgun (WGS) entry which is preliminary data.</text>
</comment>
<evidence type="ECO:0000256" key="3">
    <source>
        <dbReference type="ARBA" id="ARBA00012438"/>
    </source>
</evidence>
<dbReference type="GO" id="GO:0005524">
    <property type="term" value="F:ATP binding"/>
    <property type="evidence" value="ECO:0007669"/>
    <property type="project" value="UniProtKB-KW"/>
</dbReference>
<proteinExistence type="predicted"/>
<dbReference type="InterPro" id="IPR004358">
    <property type="entry name" value="Sig_transdc_His_kin-like_C"/>
</dbReference>
<evidence type="ECO:0000256" key="18">
    <source>
        <dbReference type="SAM" id="MobiDB-lite"/>
    </source>
</evidence>
<evidence type="ECO:0000256" key="10">
    <source>
        <dbReference type="ARBA" id="ARBA00022741"/>
    </source>
</evidence>
<dbReference type="Gene3D" id="1.20.120.160">
    <property type="entry name" value="HPT domain"/>
    <property type="match status" value="1"/>
</dbReference>
<dbReference type="InterPro" id="IPR003594">
    <property type="entry name" value="HATPase_dom"/>
</dbReference>
<evidence type="ECO:0000256" key="9">
    <source>
        <dbReference type="ARBA" id="ARBA00022729"/>
    </source>
</evidence>
<dbReference type="GO" id="GO:0000155">
    <property type="term" value="F:phosphorelay sensor kinase activity"/>
    <property type="evidence" value="ECO:0007669"/>
    <property type="project" value="InterPro"/>
</dbReference>
<feature type="domain" description="HPt" evidence="24">
    <location>
        <begin position="1136"/>
        <end position="1235"/>
    </location>
</feature>
<dbReference type="CDD" id="cd00130">
    <property type="entry name" value="PAS"/>
    <property type="match status" value="1"/>
</dbReference>
<dbReference type="GO" id="GO:0005886">
    <property type="term" value="C:plasma membrane"/>
    <property type="evidence" value="ECO:0007669"/>
    <property type="project" value="UniProtKB-SubCell"/>
</dbReference>
<dbReference type="SMART" id="SM00091">
    <property type="entry name" value="PAS"/>
    <property type="match status" value="1"/>
</dbReference>
<evidence type="ECO:0000256" key="19">
    <source>
        <dbReference type="SAM" id="Phobius"/>
    </source>
</evidence>
<evidence type="ECO:0000256" key="16">
    <source>
        <dbReference type="PROSITE-ProRule" id="PRU00110"/>
    </source>
</evidence>
<dbReference type="InterPro" id="IPR000700">
    <property type="entry name" value="PAS-assoc_C"/>
</dbReference>
<dbReference type="EC" id="2.7.13.3" evidence="3"/>
<dbReference type="PANTHER" id="PTHR43047">
    <property type="entry name" value="TWO-COMPONENT HISTIDINE PROTEIN KINASE"/>
    <property type="match status" value="1"/>
</dbReference>
<feature type="modified residue" description="4-aspartylphosphate" evidence="17">
    <location>
        <position position="1046"/>
    </location>
</feature>